<evidence type="ECO:0000313" key="3">
    <source>
        <dbReference type="Proteomes" id="UP000829494"/>
    </source>
</evidence>
<sequence length="190" mass="19612">MAVRRMSAMLLAAGTFAAASVFGLTGAASADTSTVAPFAAQARQAGLTGTQSAQLQAQVDGYVADLGGKQVSANKILVPGGSMVVRAPGQKYAHDLAAGPAKGDIKPACSYGHLCGWANGAGGNGNSFDYYRCGYYQLPNLVGDGTWVNNQTPGTVGRFYNRDGSERWNTGGAYSSGTAGWTPVWYARPC</sequence>
<evidence type="ECO:0000256" key="1">
    <source>
        <dbReference type="SAM" id="SignalP"/>
    </source>
</evidence>
<keyword evidence="1" id="KW-0732">Signal</keyword>
<proteinExistence type="predicted"/>
<dbReference type="RefSeq" id="WP_030182235.1">
    <property type="nucleotide sequence ID" value="NZ_CP043497.1"/>
</dbReference>
<name>A0ABY3ZFY2_STRRM</name>
<evidence type="ECO:0000313" key="2">
    <source>
        <dbReference type="EMBL" id="UNZ08385.1"/>
    </source>
</evidence>
<protein>
    <recommendedName>
        <fullName evidence="4">Secreted protein</fullName>
    </recommendedName>
</protein>
<gene>
    <name evidence="2" type="ORF">SRIMR7_40150</name>
</gene>
<accession>A0ABY3ZFY2</accession>
<dbReference type="GeneID" id="66852464"/>
<feature type="chain" id="PRO_5045974909" description="Secreted protein" evidence="1">
    <location>
        <begin position="31"/>
        <end position="190"/>
    </location>
</feature>
<feature type="signal peptide" evidence="1">
    <location>
        <begin position="1"/>
        <end position="30"/>
    </location>
</feature>
<organism evidence="2 3">
    <name type="scientific">Streptomyces rimosus subsp. rimosus</name>
    <dbReference type="NCBI Taxonomy" id="132474"/>
    <lineage>
        <taxon>Bacteria</taxon>
        <taxon>Bacillati</taxon>
        <taxon>Actinomycetota</taxon>
        <taxon>Actinomycetes</taxon>
        <taxon>Kitasatosporales</taxon>
        <taxon>Streptomycetaceae</taxon>
        <taxon>Streptomyces</taxon>
    </lineage>
</organism>
<dbReference type="Proteomes" id="UP000829494">
    <property type="component" value="Chromosome"/>
</dbReference>
<reference evidence="2 3" key="1">
    <citation type="submission" date="2022-03" db="EMBL/GenBank/DDBJ databases">
        <title>Complete genome of Streptomyces rimosus ssp. rimosus R7 (=ATCC 10970).</title>
        <authorList>
            <person name="Beganovic S."/>
            <person name="Ruckert C."/>
            <person name="Busche T."/>
            <person name="Kalinowski J."/>
            <person name="Wittmann C."/>
        </authorList>
    </citation>
    <scope>NUCLEOTIDE SEQUENCE [LARGE SCALE GENOMIC DNA]</scope>
    <source>
        <strain evidence="2 3">R7</strain>
    </source>
</reference>
<keyword evidence="3" id="KW-1185">Reference proteome</keyword>
<dbReference type="EMBL" id="CP094298">
    <property type="protein sequence ID" value="UNZ08385.1"/>
    <property type="molecule type" value="Genomic_DNA"/>
</dbReference>
<evidence type="ECO:0008006" key="4">
    <source>
        <dbReference type="Google" id="ProtNLM"/>
    </source>
</evidence>